<protein>
    <submittedName>
        <fullName evidence="1">Uncharacterized protein</fullName>
    </submittedName>
</protein>
<evidence type="ECO:0000313" key="2">
    <source>
        <dbReference type="Proteomes" id="UP001054837"/>
    </source>
</evidence>
<proteinExistence type="predicted"/>
<sequence>MKNSNFYSIHALDNDYKPISKPPPHPNSTESVQIFPSSSSPILQLAPFWCPEGHPIYSKALQTPLPPIPFNSLLPPSILDSIKDLMHLQAVSLLKLLPVSGTRALDSISMALPLIFKWGGIADKGLAFRKRSRGHTCGVKWGVGGVEPGGSILVYFR</sequence>
<dbReference type="Proteomes" id="UP001054837">
    <property type="component" value="Unassembled WGS sequence"/>
</dbReference>
<keyword evidence="2" id="KW-1185">Reference proteome</keyword>
<comment type="caution">
    <text evidence="1">The sequence shown here is derived from an EMBL/GenBank/DDBJ whole genome shotgun (WGS) entry which is preliminary data.</text>
</comment>
<accession>A0AAV4Q9U3</accession>
<evidence type="ECO:0000313" key="1">
    <source>
        <dbReference type="EMBL" id="GIY06463.1"/>
    </source>
</evidence>
<dbReference type="AlphaFoldDB" id="A0AAV4Q9U3"/>
<gene>
    <name evidence="1" type="ORF">CDAR_452531</name>
</gene>
<reference evidence="1 2" key="1">
    <citation type="submission" date="2021-06" db="EMBL/GenBank/DDBJ databases">
        <title>Caerostris darwini draft genome.</title>
        <authorList>
            <person name="Kono N."/>
            <person name="Arakawa K."/>
        </authorList>
    </citation>
    <scope>NUCLEOTIDE SEQUENCE [LARGE SCALE GENOMIC DNA]</scope>
</reference>
<dbReference type="EMBL" id="BPLQ01004219">
    <property type="protein sequence ID" value="GIY06463.1"/>
    <property type="molecule type" value="Genomic_DNA"/>
</dbReference>
<name>A0AAV4Q9U3_9ARAC</name>
<organism evidence="1 2">
    <name type="scientific">Caerostris darwini</name>
    <dbReference type="NCBI Taxonomy" id="1538125"/>
    <lineage>
        <taxon>Eukaryota</taxon>
        <taxon>Metazoa</taxon>
        <taxon>Ecdysozoa</taxon>
        <taxon>Arthropoda</taxon>
        <taxon>Chelicerata</taxon>
        <taxon>Arachnida</taxon>
        <taxon>Araneae</taxon>
        <taxon>Araneomorphae</taxon>
        <taxon>Entelegynae</taxon>
        <taxon>Araneoidea</taxon>
        <taxon>Araneidae</taxon>
        <taxon>Caerostris</taxon>
    </lineage>
</organism>